<organism>
    <name type="scientific">Ixodes scapularis</name>
    <name type="common">Black-legged tick</name>
    <name type="synonym">Deer tick</name>
    <dbReference type="NCBI Taxonomy" id="6945"/>
    <lineage>
        <taxon>Eukaryota</taxon>
        <taxon>Metazoa</taxon>
        <taxon>Ecdysozoa</taxon>
        <taxon>Arthropoda</taxon>
        <taxon>Chelicerata</taxon>
        <taxon>Arachnida</taxon>
        <taxon>Acari</taxon>
        <taxon>Parasitiformes</taxon>
        <taxon>Ixodida</taxon>
        <taxon>Ixodoidea</taxon>
        <taxon>Ixodidae</taxon>
        <taxon>Ixodinae</taxon>
        <taxon>Ixodes</taxon>
    </lineage>
</organism>
<keyword evidence="4" id="KW-1185">Reference proteome</keyword>
<sequence length="179" mass="18995">MPRALRTLHRQTPESQCSPRGGSTRKPTSSTTATTLLRDRVSDPIASAIGHCPRSRDPQETASPFLSPWPWLAEERPRPPLSPGSPKADPRRGNLLTGGASAAAASVAGTGPLPQEDRGQRRNDDHSYNPHGRRGRQPSRLDDEGLRRDVGPDVVNQDAGGGDGAMGRGPVRSCVTATG</sequence>
<gene>
    <name evidence="2" type="ORF">IscW_ISCW007113</name>
</gene>
<feature type="compositionally biased region" description="Low complexity" evidence="1">
    <location>
        <begin position="24"/>
        <end position="35"/>
    </location>
</feature>
<protein>
    <submittedName>
        <fullName evidence="2 3">Uncharacterized protein</fullName>
    </submittedName>
</protein>
<evidence type="ECO:0000313" key="2">
    <source>
        <dbReference type="EMBL" id="EEC09983.1"/>
    </source>
</evidence>
<dbReference type="HOGENOM" id="CLU_1505104_0_0_1"/>
<feature type="compositionally biased region" description="Low complexity" evidence="1">
    <location>
        <begin position="97"/>
        <end position="111"/>
    </location>
</feature>
<dbReference type="EMBL" id="ABJB011073721">
    <property type="status" value="NOT_ANNOTATED_CDS"/>
    <property type="molecule type" value="Genomic_DNA"/>
</dbReference>
<dbReference type="PaxDb" id="6945-B7PTR1"/>
<reference evidence="3" key="2">
    <citation type="submission" date="2020-05" db="UniProtKB">
        <authorList>
            <consortium name="EnsemblMetazoa"/>
        </authorList>
    </citation>
    <scope>IDENTIFICATION</scope>
    <source>
        <strain evidence="3">wikel</strain>
    </source>
</reference>
<feature type="compositionally biased region" description="Basic and acidic residues" evidence="1">
    <location>
        <begin position="139"/>
        <end position="151"/>
    </location>
</feature>
<dbReference type="AlphaFoldDB" id="B7PTR1"/>
<feature type="compositionally biased region" description="Basic and acidic residues" evidence="1">
    <location>
        <begin position="115"/>
        <end position="128"/>
    </location>
</feature>
<accession>B7PTR1</accession>
<name>B7PTR1_IXOSC</name>
<evidence type="ECO:0000256" key="1">
    <source>
        <dbReference type="SAM" id="MobiDB-lite"/>
    </source>
</evidence>
<evidence type="ECO:0000313" key="3">
    <source>
        <dbReference type="EnsemblMetazoa" id="ISCW007113-PA"/>
    </source>
</evidence>
<evidence type="ECO:0000313" key="4">
    <source>
        <dbReference type="Proteomes" id="UP000001555"/>
    </source>
</evidence>
<dbReference type="InParanoid" id="B7PTR1"/>
<dbReference type="Proteomes" id="UP000001555">
    <property type="component" value="Unassembled WGS sequence"/>
</dbReference>
<feature type="region of interest" description="Disordered" evidence="1">
    <location>
        <begin position="1"/>
        <end position="179"/>
    </location>
</feature>
<proteinExistence type="predicted"/>
<reference evidence="2 4" key="1">
    <citation type="submission" date="2008-03" db="EMBL/GenBank/DDBJ databases">
        <title>Annotation of Ixodes scapularis.</title>
        <authorList>
            <consortium name="Ixodes scapularis Genome Project Consortium"/>
            <person name="Caler E."/>
            <person name="Hannick L.I."/>
            <person name="Bidwell S."/>
            <person name="Joardar V."/>
            <person name="Thiagarajan M."/>
            <person name="Amedeo P."/>
            <person name="Galinsky K.J."/>
            <person name="Schobel S."/>
            <person name="Inman J."/>
            <person name="Hostetler J."/>
            <person name="Miller J."/>
            <person name="Hammond M."/>
            <person name="Megy K."/>
            <person name="Lawson D."/>
            <person name="Kodira C."/>
            <person name="Sutton G."/>
            <person name="Meyer J."/>
            <person name="Hill C.A."/>
            <person name="Birren B."/>
            <person name="Nene V."/>
            <person name="Collins F."/>
            <person name="Alarcon-Chaidez F."/>
            <person name="Wikel S."/>
            <person name="Strausberg R."/>
        </authorList>
    </citation>
    <scope>NUCLEOTIDE SEQUENCE [LARGE SCALE GENOMIC DNA]</scope>
    <source>
        <strain evidence="4">Wikel</strain>
        <strain evidence="2">Wikel colony</strain>
    </source>
</reference>
<dbReference type="VEuPathDB" id="VectorBase:ISCW007113"/>
<dbReference type="EMBL" id="DS787683">
    <property type="protein sequence ID" value="EEC09983.1"/>
    <property type="molecule type" value="Genomic_DNA"/>
</dbReference>
<dbReference type="EnsemblMetazoa" id="ISCW007113-RA">
    <property type="protein sequence ID" value="ISCW007113-PA"/>
    <property type="gene ID" value="ISCW007113"/>
</dbReference>
<dbReference type="VEuPathDB" id="VectorBase:ISCI007113"/>